<reference evidence="1" key="1">
    <citation type="journal article" date="2021" name="Proc. Natl. Acad. Sci. U.S.A.">
        <title>A Catalog of Tens of Thousands of Viruses from Human Metagenomes Reveals Hidden Associations with Chronic Diseases.</title>
        <authorList>
            <person name="Tisza M.J."/>
            <person name="Buck C.B."/>
        </authorList>
    </citation>
    <scope>NUCLEOTIDE SEQUENCE</scope>
    <source>
        <strain evidence="1">CtNZc11</strain>
    </source>
</reference>
<proteinExistence type="predicted"/>
<organism evidence="1">
    <name type="scientific">Siphoviridae sp. ctNZc11</name>
    <dbReference type="NCBI Taxonomy" id="2827858"/>
    <lineage>
        <taxon>Viruses</taxon>
        <taxon>Duplodnaviria</taxon>
        <taxon>Heunggongvirae</taxon>
        <taxon>Uroviricota</taxon>
        <taxon>Caudoviricetes</taxon>
    </lineage>
</organism>
<accession>A0A8S5TCS9</accession>
<evidence type="ECO:0000313" key="1">
    <source>
        <dbReference type="EMBL" id="DAF60791.1"/>
    </source>
</evidence>
<protein>
    <submittedName>
        <fullName evidence="1">Uncharacterized protein</fullName>
    </submittedName>
</protein>
<sequence>MKNEQDWKFDKDKASKALQKLSCNINPFRDENVAELVRVISYCMSLEKALDKACEELEIFDMTFNDSDFIDVKNKEEWKEWCKENA</sequence>
<dbReference type="EMBL" id="BK032797">
    <property type="protein sequence ID" value="DAF60791.1"/>
    <property type="molecule type" value="Genomic_DNA"/>
</dbReference>
<name>A0A8S5TCS9_9CAUD</name>